<dbReference type="GO" id="GO:0006397">
    <property type="term" value="P:mRNA processing"/>
    <property type="evidence" value="ECO:0007669"/>
    <property type="project" value="UniProtKB-KW"/>
</dbReference>
<feature type="compositionally biased region" description="Polar residues" evidence="3">
    <location>
        <begin position="177"/>
        <end position="186"/>
    </location>
</feature>
<organism evidence="5">
    <name type="scientific">Nyssomyia neivai</name>
    <dbReference type="NCBI Taxonomy" id="330878"/>
    <lineage>
        <taxon>Eukaryota</taxon>
        <taxon>Metazoa</taxon>
        <taxon>Ecdysozoa</taxon>
        <taxon>Arthropoda</taxon>
        <taxon>Hexapoda</taxon>
        <taxon>Insecta</taxon>
        <taxon>Pterygota</taxon>
        <taxon>Neoptera</taxon>
        <taxon>Endopterygota</taxon>
        <taxon>Diptera</taxon>
        <taxon>Nematocera</taxon>
        <taxon>Psychodoidea</taxon>
        <taxon>Psychodidae</taxon>
        <taxon>Nyssomyia</taxon>
    </lineage>
</organism>
<evidence type="ECO:0000256" key="1">
    <source>
        <dbReference type="ARBA" id="ARBA00022664"/>
    </source>
</evidence>
<dbReference type="AlphaFoldDB" id="A0A1L8DGJ2"/>
<proteinExistence type="predicted"/>
<dbReference type="Pfam" id="PF09750">
    <property type="entry name" value="DRY_EERY"/>
    <property type="match status" value="1"/>
</dbReference>
<feature type="compositionally biased region" description="Polar residues" evidence="3">
    <location>
        <begin position="301"/>
        <end position="311"/>
    </location>
</feature>
<feature type="region of interest" description="Disordered" evidence="3">
    <location>
        <begin position="397"/>
        <end position="496"/>
    </location>
</feature>
<sequence>MWHEARKQERKIRGMLVDYRKRAERRQDFYERIRADPTQFLQLHGRKCRIHLDPSVAAAGDSPAIMMPWQGHQDIVIDRFDGRAHLDYIPLQAQRADDIDDVSADERLANYERYRILAQNDFLGISEEKYLHQLYLEEQFGVNAQIEAEKAAVKKKTGGATIGYSYDETDPVPPTFTEATSATQEQDSSDSELDMDVSIDISKLDTSQAHELNEYGRNYGMKSNDFYSFLTKDADEADALRLAKEEEQEKIMFSGRKSRRERRAQRDKKLTRRPFSPPSYAAPEESSLKGDKNENSDESRTPSPVNSGKITYITSFGGEDELQPHSKISINFNKNIKEGAAGKVDQTLGGLLDAGRPMTYAEKVKQNLDKLKAMNNMGTSKPPPAQTEYVGKPVRYLRTNSHHGSRSRSRGRRYSRSRSRSRRRRYSPAYRNRRSNSRRSSRRRRRSSSSSSSNYSRRKRRYSSSSSTSSTSSSSDSRKRRSSSSSTTSRSPEWKKSVPIAKKVPVNKSPVNIPPIVPPAPIIFPQAVTVDVPKVPVVVQQAPEVPIKKYYGRRREDRSSSSSSGTEPTDGGGSKSGNDSSSTSRAATNTSNTIVGKATATETKVSKNYSFEMPPVKKKIIHF</sequence>
<feature type="compositionally biased region" description="Low complexity" evidence="3">
    <location>
        <begin position="560"/>
        <end position="569"/>
    </location>
</feature>
<feature type="region of interest" description="Disordered" evidence="3">
    <location>
        <begin position="164"/>
        <end position="193"/>
    </location>
</feature>
<protein>
    <submittedName>
        <fullName evidence="5">Putative swap mrna splicing regulator</fullName>
    </submittedName>
</protein>
<feature type="region of interest" description="Disordered" evidence="3">
    <location>
        <begin position="549"/>
        <end position="611"/>
    </location>
</feature>
<feature type="compositionally biased region" description="Basic residues" evidence="3">
    <location>
        <begin position="400"/>
        <end position="447"/>
    </location>
</feature>
<dbReference type="InterPro" id="IPR040397">
    <property type="entry name" value="SWAP"/>
</dbReference>
<dbReference type="PANTHER" id="PTHR13161:SF4">
    <property type="entry name" value="CLK4-ASSOCIATING SERINE_ARGININE RICH PROTEIN"/>
    <property type="match status" value="1"/>
</dbReference>
<name>A0A1L8DGJ2_9DIPT</name>
<dbReference type="PANTHER" id="PTHR13161">
    <property type="entry name" value="SPLICING FACTOR SUPPRESSOR OF WHITE APRICOT"/>
    <property type="match status" value="1"/>
</dbReference>
<keyword evidence="1" id="KW-0507">mRNA processing</keyword>
<evidence type="ECO:0000313" key="5">
    <source>
        <dbReference type="EMBL" id="JAV05454.1"/>
    </source>
</evidence>
<dbReference type="EMBL" id="GFDF01008630">
    <property type="protein sequence ID" value="JAV05454.1"/>
    <property type="molecule type" value="Transcribed_RNA"/>
</dbReference>
<evidence type="ECO:0000259" key="4">
    <source>
        <dbReference type="SMART" id="SM01141"/>
    </source>
</evidence>
<dbReference type="InterPro" id="IPR019147">
    <property type="entry name" value="SWAP_N_domain"/>
</dbReference>
<reference evidence="5" key="1">
    <citation type="submission" date="2016-12" db="EMBL/GenBank/DDBJ databases">
        <title>An insight into the sialome and mialome of the sand fly, Nyssomyia neivai.</title>
        <authorList>
            <person name="Sebastian V."/>
            <person name="Goulart T.M."/>
            <person name="Oliveira W."/>
            <person name="Calvo E."/>
            <person name="Oliveira L.F."/>
            <person name="Pinto M.C."/>
            <person name="Rosselino A.M."/>
            <person name="Ribeiro J.M."/>
        </authorList>
    </citation>
    <scope>NUCLEOTIDE SEQUENCE</scope>
</reference>
<feature type="domain" description="Suppressor of white apricot N-terminal" evidence="4">
    <location>
        <begin position="39"/>
        <end position="170"/>
    </location>
</feature>
<feature type="compositionally biased region" description="Basic residues" evidence="3">
    <location>
        <begin position="256"/>
        <end position="272"/>
    </location>
</feature>
<evidence type="ECO:0000256" key="3">
    <source>
        <dbReference type="SAM" id="MobiDB-lite"/>
    </source>
</evidence>
<keyword evidence="2" id="KW-0508">mRNA splicing</keyword>
<feature type="compositionally biased region" description="Low complexity" evidence="3">
    <location>
        <begin position="463"/>
        <end position="475"/>
    </location>
</feature>
<feature type="compositionally biased region" description="Basic and acidic residues" evidence="3">
    <location>
        <begin position="286"/>
        <end position="300"/>
    </location>
</feature>
<evidence type="ECO:0000256" key="2">
    <source>
        <dbReference type="ARBA" id="ARBA00023187"/>
    </source>
</evidence>
<dbReference type="GO" id="GO:0008380">
    <property type="term" value="P:RNA splicing"/>
    <property type="evidence" value="ECO:0007669"/>
    <property type="project" value="UniProtKB-KW"/>
</dbReference>
<feature type="compositionally biased region" description="Low complexity" evidence="3">
    <location>
        <begin position="576"/>
        <end position="593"/>
    </location>
</feature>
<accession>A0A1L8DGJ2</accession>
<dbReference type="SMART" id="SM01141">
    <property type="entry name" value="DRY_EERY"/>
    <property type="match status" value="1"/>
</dbReference>
<feature type="region of interest" description="Disordered" evidence="3">
    <location>
        <begin position="251"/>
        <end position="311"/>
    </location>
</feature>
<feature type="compositionally biased region" description="Polar residues" evidence="3">
    <location>
        <begin position="600"/>
        <end position="609"/>
    </location>
</feature>